<comment type="caution">
    <text evidence="2">The sequence shown here is derived from an EMBL/GenBank/DDBJ whole genome shotgun (WGS) entry which is preliminary data.</text>
</comment>
<feature type="compositionally biased region" description="Basic and acidic residues" evidence="1">
    <location>
        <begin position="32"/>
        <end position="47"/>
    </location>
</feature>
<dbReference type="AlphaFoldDB" id="A0A9N9AHK8"/>
<proteinExistence type="predicted"/>
<reference evidence="2" key="1">
    <citation type="submission" date="2021-06" db="EMBL/GenBank/DDBJ databases">
        <authorList>
            <person name="Kallberg Y."/>
            <person name="Tangrot J."/>
            <person name="Rosling A."/>
        </authorList>
    </citation>
    <scope>NUCLEOTIDE SEQUENCE</scope>
    <source>
        <strain evidence="2">MT106</strain>
    </source>
</reference>
<dbReference type="Proteomes" id="UP000789831">
    <property type="component" value="Unassembled WGS sequence"/>
</dbReference>
<feature type="non-terminal residue" evidence="2">
    <location>
        <position position="1"/>
    </location>
</feature>
<keyword evidence="3" id="KW-1185">Reference proteome</keyword>
<evidence type="ECO:0000313" key="2">
    <source>
        <dbReference type="EMBL" id="CAG8528795.1"/>
    </source>
</evidence>
<dbReference type="EMBL" id="CAJVPL010000776">
    <property type="protein sequence ID" value="CAG8528795.1"/>
    <property type="molecule type" value="Genomic_DNA"/>
</dbReference>
<organism evidence="2 3">
    <name type="scientific">Ambispora gerdemannii</name>
    <dbReference type="NCBI Taxonomy" id="144530"/>
    <lineage>
        <taxon>Eukaryota</taxon>
        <taxon>Fungi</taxon>
        <taxon>Fungi incertae sedis</taxon>
        <taxon>Mucoromycota</taxon>
        <taxon>Glomeromycotina</taxon>
        <taxon>Glomeromycetes</taxon>
        <taxon>Archaeosporales</taxon>
        <taxon>Ambisporaceae</taxon>
        <taxon>Ambispora</taxon>
    </lineage>
</organism>
<evidence type="ECO:0000313" key="3">
    <source>
        <dbReference type="Proteomes" id="UP000789831"/>
    </source>
</evidence>
<sequence length="158" mass="18434">NLFLMKNETKGNPIDESACLKPKMYSVLPAGHDPKTPDDPDSEDPKKKYGIQKAKGVKKCVVKRELRHDKFLECLRTRKLTRHDMYGLRSYNHQIYLERVNKIGLNPYDNKRWILLDGIRTLPYGNWRIGLYKHLIASEISPEEAEERAMKAKLRVKA</sequence>
<name>A0A9N9AHK8_9GLOM</name>
<feature type="region of interest" description="Disordered" evidence="1">
    <location>
        <begin position="29"/>
        <end position="48"/>
    </location>
</feature>
<accession>A0A9N9AHK8</accession>
<dbReference type="OrthoDB" id="2352501at2759"/>
<evidence type="ECO:0000256" key="1">
    <source>
        <dbReference type="SAM" id="MobiDB-lite"/>
    </source>
</evidence>
<protein>
    <submittedName>
        <fullName evidence="2">13260_t:CDS:1</fullName>
    </submittedName>
</protein>
<gene>
    <name evidence="2" type="ORF">AGERDE_LOCUS5607</name>
</gene>